<dbReference type="EMBL" id="CAADRM010000004">
    <property type="protein sequence ID" value="VFU11280.1"/>
    <property type="molecule type" value="Genomic_DNA"/>
</dbReference>
<evidence type="ECO:0000256" key="6">
    <source>
        <dbReference type="ARBA" id="ARBA00022679"/>
    </source>
</evidence>
<dbReference type="PROSITE" id="PS00595">
    <property type="entry name" value="AA_TRANSFER_CLASS_5"/>
    <property type="match status" value="1"/>
</dbReference>
<dbReference type="AlphaFoldDB" id="A0A485LV23"/>
<dbReference type="GO" id="GO:0006520">
    <property type="term" value="P:amino acid metabolic process"/>
    <property type="evidence" value="ECO:0007669"/>
    <property type="project" value="InterPro"/>
</dbReference>
<comment type="cofactor">
    <cofactor evidence="1">
        <name>pyridoxal 5'-phosphate</name>
        <dbReference type="ChEBI" id="CHEBI:597326"/>
    </cofactor>
</comment>
<evidence type="ECO:0000256" key="8">
    <source>
        <dbReference type="ARBA" id="ARBA00022898"/>
    </source>
</evidence>
<dbReference type="Pfam" id="PF00266">
    <property type="entry name" value="Aminotran_5"/>
    <property type="match status" value="1"/>
</dbReference>
<evidence type="ECO:0000256" key="10">
    <source>
        <dbReference type="ARBA" id="ARBA00023014"/>
    </source>
</evidence>
<dbReference type="PANTHER" id="PTHR11601:SF34">
    <property type="entry name" value="CYSTEINE DESULFURASE"/>
    <property type="match status" value="1"/>
</dbReference>
<evidence type="ECO:0000313" key="12">
    <source>
        <dbReference type="EMBL" id="VFU11280.1"/>
    </source>
</evidence>
<dbReference type="InterPro" id="IPR015422">
    <property type="entry name" value="PyrdxlP-dep_Trfase_small"/>
</dbReference>
<comment type="similarity">
    <text evidence="2">Belongs to the class-V pyridoxal-phosphate-dependent aminotransferase family. NifS/IscS subfamily.</text>
</comment>
<keyword evidence="8" id="KW-0663">Pyridoxal phosphate</keyword>
<dbReference type="FunFam" id="3.40.640.10:FF:000084">
    <property type="entry name" value="IscS-like cysteine desulfurase"/>
    <property type="match status" value="1"/>
</dbReference>
<evidence type="ECO:0000259" key="11">
    <source>
        <dbReference type="Pfam" id="PF00266"/>
    </source>
</evidence>
<keyword evidence="5" id="KW-0963">Cytoplasm</keyword>
<evidence type="ECO:0000256" key="1">
    <source>
        <dbReference type="ARBA" id="ARBA00001933"/>
    </source>
</evidence>
<dbReference type="PANTHER" id="PTHR11601">
    <property type="entry name" value="CYSTEINE DESULFURYLASE FAMILY MEMBER"/>
    <property type="match status" value="1"/>
</dbReference>
<feature type="domain" description="Aminotransferase class V" evidence="11">
    <location>
        <begin position="6"/>
        <end position="368"/>
    </location>
</feature>
<dbReference type="InterPro" id="IPR015424">
    <property type="entry name" value="PyrdxlP-dep_Trfase"/>
</dbReference>
<evidence type="ECO:0000256" key="4">
    <source>
        <dbReference type="ARBA" id="ARBA00012239"/>
    </source>
</evidence>
<protein>
    <recommendedName>
        <fullName evidence="4">cysteine desulfurase</fullName>
        <ecNumber evidence="4">2.8.1.7</ecNumber>
    </recommendedName>
</protein>
<keyword evidence="10" id="KW-0411">Iron-sulfur</keyword>
<dbReference type="InterPro" id="IPR020578">
    <property type="entry name" value="Aminotrans_V_PyrdxlP_BS"/>
</dbReference>
<evidence type="ECO:0000256" key="9">
    <source>
        <dbReference type="ARBA" id="ARBA00023004"/>
    </source>
</evidence>
<comment type="subunit">
    <text evidence="3">Homodimer.</text>
</comment>
<evidence type="ECO:0000256" key="7">
    <source>
        <dbReference type="ARBA" id="ARBA00022723"/>
    </source>
</evidence>
<accession>A0A485LV23</accession>
<keyword evidence="6 12" id="KW-0808">Transferase</keyword>
<dbReference type="GO" id="GO:0031071">
    <property type="term" value="F:cysteine desulfurase activity"/>
    <property type="evidence" value="ECO:0007669"/>
    <property type="project" value="UniProtKB-EC"/>
</dbReference>
<evidence type="ECO:0000256" key="3">
    <source>
        <dbReference type="ARBA" id="ARBA00011738"/>
    </source>
</evidence>
<dbReference type="Gene3D" id="3.90.1150.10">
    <property type="entry name" value="Aspartate Aminotransferase, domain 1"/>
    <property type="match status" value="1"/>
</dbReference>
<dbReference type="InterPro" id="IPR015421">
    <property type="entry name" value="PyrdxlP-dep_Trfase_major"/>
</dbReference>
<keyword evidence="9" id="KW-0408">Iron</keyword>
<dbReference type="GO" id="GO:0030170">
    <property type="term" value="F:pyridoxal phosphate binding"/>
    <property type="evidence" value="ECO:0007669"/>
    <property type="project" value="InterPro"/>
</dbReference>
<dbReference type="InterPro" id="IPR016454">
    <property type="entry name" value="Cysteine_dSase"/>
</dbReference>
<dbReference type="GO" id="GO:0051536">
    <property type="term" value="F:iron-sulfur cluster binding"/>
    <property type="evidence" value="ECO:0007669"/>
    <property type="project" value="UniProtKB-KW"/>
</dbReference>
<evidence type="ECO:0000256" key="5">
    <source>
        <dbReference type="ARBA" id="ARBA00022490"/>
    </source>
</evidence>
<keyword evidence="7" id="KW-0479">Metal-binding</keyword>
<dbReference type="EC" id="2.8.1.7" evidence="4"/>
<proteinExistence type="inferred from homology"/>
<reference evidence="12" key="1">
    <citation type="submission" date="2019-03" db="EMBL/GenBank/DDBJ databases">
        <authorList>
            <person name="Hao L."/>
        </authorList>
    </citation>
    <scope>NUCLEOTIDE SEQUENCE</scope>
</reference>
<dbReference type="PIRSF" id="PIRSF005572">
    <property type="entry name" value="NifS"/>
    <property type="match status" value="1"/>
</dbReference>
<dbReference type="Gene3D" id="3.40.640.10">
    <property type="entry name" value="Type I PLP-dependent aspartate aminotransferase-like (Major domain)"/>
    <property type="match status" value="1"/>
</dbReference>
<dbReference type="InterPro" id="IPR000192">
    <property type="entry name" value="Aminotrans_V_dom"/>
</dbReference>
<evidence type="ECO:0000256" key="2">
    <source>
        <dbReference type="ARBA" id="ARBA00006490"/>
    </source>
</evidence>
<dbReference type="HAMAP" id="MF_00331">
    <property type="entry name" value="Cys_desulf_IscS"/>
    <property type="match status" value="1"/>
</dbReference>
<gene>
    <name evidence="12" type="primary">iscS</name>
    <name evidence="12" type="ORF">SCFA_1010009</name>
</gene>
<dbReference type="InterPro" id="IPR010240">
    <property type="entry name" value="Cys_deSase_IscS"/>
</dbReference>
<organism evidence="12">
    <name type="scientific">anaerobic digester metagenome</name>
    <dbReference type="NCBI Taxonomy" id="1263854"/>
    <lineage>
        <taxon>unclassified sequences</taxon>
        <taxon>metagenomes</taxon>
        <taxon>ecological metagenomes</taxon>
    </lineage>
</organism>
<dbReference type="NCBIfam" id="TIGR03402">
    <property type="entry name" value="FeS_nifS"/>
    <property type="match status" value="1"/>
</dbReference>
<dbReference type="GO" id="GO:0044571">
    <property type="term" value="P:[2Fe-2S] cluster assembly"/>
    <property type="evidence" value="ECO:0007669"/>
    <property type="project" value="InterPro"/>
</dbReference>
<dbReference type="NCBIfam" id="NF002806">
    <property type="entry name" value="PRK02948.1"/>
    <property type="match status" value="1"/>
</dbReference>
<dbReference type="SUPFAM" id="SSF53383">
    <property type="entry name" value="PLP-dependent transferases"/>
    <property type="match status" value="1"/>
</dbReference>
<name>A0A485LV23_9ZZZZ</name>
<dbReference type="GO" id="GO:0046872">
    <property type="term" value="F:metal ion binding"/>
    <property type="evidence" value="ECO:0007669"/>
    <property type="project" value="UniProtKB-KW"/>
</dbReference>
<dbReference type="GO" id="GO:1990221">
    <property type="term" value="C:L-cysteine desulfurase complex"/>
    <property type="evidence" value="ECO:0007669"/>
    <property type="project" value="UniProtKB-ARBA"/>
</dbReference>
<dbReference type="InterPro" id="IPR017772">
    <property type="entry name" value="Cys_deSase_NifS_bac/arc"/>
</dbReference>
<sequence>MDTKPIYLDHAATTPVAPEVIQAMLPYLEGAYGNASSLHSFGQEAKAAVEAARTRIASFMGARPEEIVFTSGGTESDNFIIKGIALSRRDRGNHLITSSIEHHAVLETCDFLRKQGVSVTLLPVDSNGLVDPDDVRKAITNKTILISIMHGNNEIGTIEPIAEIGSIAREHGVAFHTDAVQTFGHIPIDVNELKVDFLSASAHKLHGPKGVGLAYIRKGMKITPLLHGGDQEKRRRASTLNVPGIVGFGRAVELADASIHAESSRQSALRDRLIEGLLSSIGDTRLNGHPVRRLPNNANLSFAFVEGEGLLLSLDMEDIAVSTGSACTSSSLEPSHVLKAIGVPVELAHGSLRFTLGRDTTREDIDRVLQVMPGIVHRLRAMSPLVRKGAVS</sequence>
<dbReference type="Gene3D" id="1.10.260.50">
    <property type="match status" value="1"/>
</dbReference>